<dbReference type="GO" id="GO:0008080">
    <property type="term" value="F:N-acetyltransferase activity"/>
    <property type="evidence" value="ECO:0007669"/>
    <property type="project" value="InterPro"/>
</dbReference>
<evidence type="ECO:0000256" key="1">
    <source>
        <dbReference type="ARBA" id="ARBA00005395"/>
    </source>
</evidence>
<dbReference type="PROSITE" id="PS51186">
    <property type="entry name" value="GNAT"/>
    <property type="match status" value="1"/>
</dbReference>
<dbReference type="EMBL" id="SLXK01000059">
    <property type="protein sequence ID" value="TCP19721.1"/>
    <property type="molecule type" value="Genomic_DNA"/>
</dbReference>
<dbReference type="InterPro" id="IPR016181">
    <property type="entry name" value="Acyl_CoA_acyltransferase"/>
</dbReference>
<sequence>MAGKPGEVIMTITKSISIRPMTFEDIDQVMHVELSSFENPWTREAFENEVKNNRFATYLIAEEGDKIIGYCGVWVIIDEAHITNIAILPDYRGNKIGEKLLKKAKLFAAMKRAKSISLEVRVSNHIAQNLYRKLGFREGGIRKRYYTDNHEDAIVMWVTL</sequence>
<protein>
    <submittedName>
        <fullName evidence="6">Ribosomal-protein-alanine N-acetyltransferase</fullName>
    </submittedName>
</protein>
<organism evidence="6 7">
    <name type="scientific">Scopulibacillus darangshiensis</name>
    <dbReference type="NCBI Taxonomy" id="442528"/>
    <lineage>
        <taxon>Bacteria</taxon>
        <taxon>Bacillati</taxon>
        <taxon>Bacillota</taxon>
        <taxon>Bacilli</taxon>
        <taxon>Bacillales</taxon>
        <taxon>Sporolactobacillaceae</taxon>
        <taxon>Scopulibacillus</taxon>
    </lineage>
</organism>
<dbReference type="PANTHER" id="PTHR43420">
    <property type="entry name" value="ACETYLTRANSFERASE"/>
    <property type="match status" value="1"/>
</dbReference>
<dbReference type="InterPro" id="IPR000182">
    <property type="entry name" value="GNAT_dom"/>
</dbReference>
<proteinExistence type="inferred from homology"/>
<accession>A0A4R2NEL8</accession>
<dbReference type="PANTHER" id="PTHR43420:SF44">
    <property type="entry name" value="ACETYLTRANSFERASE YPEA"/>
    <property type="match status" value="1"/>
</dbReference>
<comment type="similarity">
    <text evidence="1">Belongs to the acetyltransferase family. RimI subfamily.</text>
</comment>
<dbReference type="Proteomes" id="UP000295416">
    <property type="component" value="Unassembled WGS sequence"/>
</dbReference>
<dbReference type="InterPro" id="IPR050680">
    <property type="entry name" value="YpeA/RimI_acetyltransf"/>
</dbReference>
<dbReference type="NCBIfam" id="TIGR01575">
    <property type="entry name" value="rimI"/>
    <property type="match status" value="1"/>
</dbReference>
<dbReference type="SUPFAM" id="SSF55729">
    <property type="entry name" value="Acyl-CoA N-acyltransferases (Nat)"/>
    <property type="match status" value="1"/>
</dbReference>
<evidence type="ECO:0000313" key="7">
    <source>
        <dbReference type="Proteomes" id="UP000295416"/>
    </source>
</evidence>
<dbReference type="Gene3D" id="3.40.630.30">
    <property type="match status" value="1"/>
</dbReference>
<evidence type="ECO:0000259" key="5">
    <source>
        <dbReference type="PROSITE" id="PS51186"/>
    </source>
</evidence>
<feature type="domain" description="N-acetyltransferase" evidence="5">
    <location>
        <begin position="16"/>
        <end position="160"/>
    </location>
</feature>
<evidence type="ECO:0000256" key="4">
    <source>
        <dbReference type="ARBA" id="ARBA00023315"/>
    </source>
</evidence>
<dbReference type="AlphaFoldDB" id="A0A4R2NEL8"/>
<keyword evidence="4" id="KW-0012">Acyltransferase</keyword>
<comment type="caution">
    <text evidence="6">The sequence shown here is derived from an EMBL/GenBank/DDBJ whole genome shotgun (WGS) entry which is preliminary data.</text>
</comment>
<gene>
    <name evidence="6" type="ORF">EV207_1596</name>
</gene>
<keyword evidence="3 6" id="KW-0808">Transferase</keyword>
<keyword evidence="7" id="KW-1185">Reference proteome</keyword>
<evidence type="ECO:0000313" key="6">
    <source>
        <dbReference type="EMBL" id="TCP19721.1"/>
    </source>
</evidence>
<name>A0A4R2NEL8_9BACL</name>
<keyword evidence="2" id="KW-0963">Cytoplasm</keyword>
<dbReference type="InterPro" id="IPR006464">
    <property type="entry name" value="AcTrfase_RimI/Ard1"/>
</dbReference>
<reference evidence="6 7" key="1">
    <citation type="submission" date="2019-03" db="EMBL/GenBank/DDBJ databases">
        <title>Genomic Encyclopedia of Type Strains, Phase IV (KMG-IV): sequencing the most valuable type-strain genomes for metagenomic binning, comparative biology and taxonomic classification.</title>
        <authorList>
            <person name="Goeker M."/>
        </authorList>
    </citation>
    <scope>NUCLEOTIDE SEQUENCE [LARGE SCALE GENOMIC DNA]</scope>
    <source>
        <strain evidence="6 7">DSM 19377</strain>
    </source>
</reference>
<dbReference type="CDD" id="cd04301">
    <property type="entry name" value="NAT_SF"/>
    <property type="match status" value="1"/>
</dbReference>
<dbReference type="Pfam" id="PF00583">
    <property type="entry name" value="Acetyltransf_1"/>
    <property type="match status" value="1"/>
</dbReference>
<evidence type="ECO:0000256" key="3">
    <source>
        <dbReference type="ARBA" id="ARBA00022679"/>
    </source>
</evidence>
<evidence type="ECO:0000256" key="2">
    <source>
        <dbReference type="ARBA" id="ARBA00022490"/>
    </source>
</evidence>